<keyword evidence="3" id="KW-1133">Transmembrane helix</keyword>
<comment type="caution">
    <text evidence="5">The sequence shown here is derived from an EMBL/GenBank/DDBJ whole genome shotgun (WGS) entry which is preliminary data.</text>
</comment>
<dbReference type="InterPro" id="IPR013785">
    <property type="entry name" value="Aldolase_TIM"/>
</dbReference>
<evidence type="ECO:0000256" key="1">
    <source>
        <dbReference type="ARBA" id="ARBA00009716"/>
    </source>
</evidence>
<protein>
    <submittedName>
        <fullName evidence="5">FMN-binding glutamate synthase family protein</fullName>
    </submittedName>
</protein>
<comment type="similarity">
    <text evidence="1 2">Belongs to the glutamate synthase family.</text>
</comment>
<keyword evidence="6" id="KW-1185">Reference proteome</keyword>
<evidence type="ECO:0000256" key="2">
    <source>
        <dbReference type="PIRNR" id="PIRNR006429"/>
    </source>
</evidence>
<keyword evidence="3" id="KW-0472">Membrane</keyword>
<dbReference type="Proteomes" id="UP001169066">
    <property type="component" value="Unassembled WGS sequence"/>
</dbReference>
<evidence type="ECO:0000256" key="3">
    <source>
        <dbReference type="SAM" id="Phobius"/>
    </source>
</evidence>
<sequence>MTKENLFSYFPLFSSDWGVFIKLLLIILILVLINIAIYDRFIQRKNQLLINFPLIGRMRYLFYMLRNPMRQYFGDETFYDSFEKIDWINKVSHGENPYLSFSPSNPYGNQKSLFRHANFVNELHEVQAEFSVRFGENRKIPFESKSIIGRSAMSDGAVSPEGTRAYARGAFNGQFPINTGEGGLTSNFLATLNLKDCENSYLEMKEGTWFAKSIYRIMRFFTNREVSQRLYRHMVVRQKDRGSFIFDRTRLVYFRINWHSPLESFPESISEGIPDITFQMGSGLYGVRDEEGNFSDDLYQKVMRFCRMTEVKLAQGAKQTGGKLLATKVSDDIAYYRGVPAHKDLVSPNRFPYATDMETFFDFIERLQKLSDKPVGFKIVISSRENFETYAKALKNRVSEGKDIADFITIDGGDGGSATAPLEMMSKIGLPIREALLIVNQVLNEYELREHIKIIASEKVLTPDDVVDLLCHGADFINIARGFMIAAGCIRARECSGANGRDCPVGLNTMNEAKRSKYLVIEKSKHIAFYHHQLLHGVRTLLAVMGKRHIDELSMDDVILRSIKKETNQPYCSTKV</sequence>
<dbReference type="EMBL" id="JAQIBC010000002">
    <property type="protein sequence ID" value="MDM5263282.1"/>
    <property type="molecule type" value="Genomic_DNA"/>
</dbReference>
<dbReference type="PANTHER" id="PTHR43819:SF1">
    <property type="entry name" value="ARCHAEAL-TYPE GLUTAMATE SYNTHASE [NADPH]"/>
    <property type="match status" value="1"/>
</dbReference>
<evidence type="ECO:0000313" key="6">
    <source>
        <dbReference type="Proteomes" id="UP001169066"/>
    </source>
</evidence>
<name>A0ABT7QQB0_9BACT</name>
<dbReference type="SUPFAM" id="SSF51395">
    <property type="entry name" value="FMN-linked oxidoreductases"/>
    <property type="match status" value="1"/>
</dbReference>
<dbReference type="Pfam" id="PF01645">
    <property type="entry name" value="Glu_synthase"/>
    <property type="match status" value="1"/>
</dbReference>
<dbReference type="RefSeq" id="WP_289401394.1">
    <property type="nucleotide sequence ID" value="NZ_JAQIBC010000002.1"/>
</dbReference>
<evidence type="ECO:0000259" key="4">
    <source>
        <dbReference type="Pfam" id="PF01645"/>
    </source>
</evidence>
<dbReference type="InterPro" id="IPR024188">
    <property type="entry name" value="GltB"/>
</dbReference>
<reference evidence="5" key="1">
    <citation type="submission" date="2023-01" db="EMBL/GenBank/DDBJ databases">
        <title>Sulfurovum sp. XTW-4 genome assembly.</title>
        <authorList>
            <person name="Wang J."/>
        </authorList>
    </citation>
    <scope>NUCLEOTIDE SEQUENCE</scope>
    <source>
        <strain evidence="5">XTW-4</strain>
    </source>
</reference>
<gene>
    <name evidence="5" type="ORF">PF327_03655</name>
</gene>
<dbReference type="CDD" id="cd02808">
    <property type="entry name" value="GltS_FMN"/>
    <property type="match status" value="1"/>
</dbReference>
<dbReference type="PIRSF" id="PIRSF006429">
    <property type="entry name" value="GOGAT_lg_2"/>
    <property type="match status" value="1"/>
</dbReference>
<feature type="domain" description="Glutamate synthase" evidence="4">
    <location>
        <begin position="139"/>
        <end position="547"/>
    </location>
</feature>
<accession>A0ABT7QQB0</accession>
<keyword evidence="3" id="KW-0812">Transmembrane</keyword>
<evidence type="ECO:0000313" key="5">
    <source>
        <dbReference type="EMBL" id="MDM5263282.1"/>
    </source>
</evidence>
<dbReference type="PANTHER" id="PTHR43819">
    <property type="entry name" value="ARCHAEAL-TYPE GLUTAMATE SYNTHASE [NADPH]"/>
    <property type="match status" value="1"/>
</dbReference>
<dbReference type="Gene3D" id="3.20.20.70">
    <property type="entry name" value="Aldolase class I"/>
    <property type="match status" value="1"/>
</dbReference>
<proteinExistence type="inferred from homology"/>
<organism evidence="5 6">
    <name type="scientific">Sulfurovum xiamenensis</name>
    <dbReference type="NCBI Taxonomy" id="3019066"/>
    <lineage>
        <taxon>Bacteria</taxon>
        <taxon>Pseudomonadati</taxon>
        <taxon>Campylobacterota</taxon>
        <taxon>Epsilonproteobacteria</taxon>
        <taxon>Campylobacterales</taxon>
        <taxon>Sulfurovaceae</taxon>
        <taxon>Sulfurovum</taxon>
    </lineage>
</organism>
<feature type="transmembrane region" description="Helical" evidence="3">
    <location>
        <begin position="20"/>
        <end position="38"/>
    </location>
</feature>
<dbReference type="InterPro" id="IPR002932">
    <property type="entry name" value="Glu_synthdom"/>
</dbReference>